<dbReference type="PANTHER" id="PTHR31223">
    <property type="entry name" value="LOG FAMILY PROTEIN YJL055W"/>
    <property type="match status" value="1"/>
</dbReference>
<sequence>MIKRLAVYCGARPGCNEEYIDLAAEFGKSMAQNGIDLVYGGGKFGLMGAVANAVLDNGGEAYGVITQELYERNTSLDRLTDLKITPNMDIRKETMMQMADGLVALPGGLGTAEEIIQAASWTGVGDNAKPVVFFNYNHFYDTMRQQFEVMHQEGFLEEEYLAAISFADDFETMMKFMNQYQAPHYRQYH</sequence>
<gene>
    <name evidence="3" type="ORF">H5975_04565</name>
</gene>
<dbReference type="EC" id="3.2.2.n1" evidence="2"/>
<comment type="similarity">
    <text evidence="1 2">Belongs to the LOG family.</text>
</comment>
<dbReference type="InterPro" id="IPR031100">
    <property type="entry name" value="LOG_fam"/>
</dbReference>
<protein>
    <recommendedName>
        <fullName evidence="2">Cytokinin riboside 5'-monophosphate phosphoribohydrolase</fullName>
        <ecNumber evidence="2">3.2.2.n1</ecNumber>
    </recommendedName>
</protein>
<evidence type="ECO:0000313" key="4">
    <source>
        <dbReference type="Proteomes" id="UP000785625"/>
    </source>
</evidence>
<keyword evidence="2" id="KW-0203">Cytokinin biosynthesis</keyword>
<dbReference type="EMBL" id="JACJKU010000035">
    <property type="protein sequence ID" value="MBM6940761.1"/>
    <property type="molecule type" value="Genomic_DNA"/>
</dbReference>
<proteinExistence type="inferred from homology"/>
<dbReference type="RefSeq" id="WP_204785067.1">
    <property type="nucleotide sequence ID" value="NZ_JACJKU010000035.1"/>
</dbReference>
<dbReference type="Gene3D" id="3.40.50.450">
    <property type="match status" value="1"/>
</dbReference>
<dbReference type="Proteomes" id="UP000785625">
    <property type="component" value="Unassembled WGS sequence"/>
</dbReference>
<keyword evidence="4" id="KW-1185">Reference proteome</keyword>
<dbReference type="SUPFAM" id="SSF102405">
    <property type="entry name" value="MCP/YpsA-like"/>
    <property type="match status" value="1"/>
</dbReference>
<evidence type="ECO:0000313" key="3">
    <source>
        <dbReference type="EMBL" id="MBM6940761.1"/>
    </source>
</evidence>
<dbReference type="PANTHER" id="PTHR31223:SF70">
    <property type="entry name" value="LOG FAMILY PROTEIN YJL055W"/>
    <property type="match status" value="1"/>
</dbReference>
<dbReference type="Pfam" id="PF03641">
    <property type="entry name" value="Lysine_decarbox"/>
    <property type="match status" value="1"/>
</dbReference>
<dbReference type="InterPro" id="IPR005269">
    <property type="entry name" value="LOG"/>
</dbReference>
<organism evidence="3 4">
    <name type="scientific">Limosilactobacillus coleohominis</name>
    <dbReference type="NCBI Taxonomy" id="181675"/>
    <lineage>
        <taxon>Bacteria</taxon>
        <taxon>Bacillati</taxon>
        <taxon>Bacillota</taxon>
        <taxon>Bacilli</taxon>
        <taxon>Lactobacillales</taxon>
        <taxon>Lactobacillaceae</taxon>
        <taxon>Limosilactobacillus</taxon>
    </lineage>
</organism>
<reference evidence="3 4" key="1">
    <citation type="journal article" date="2021" name="Sci. Rep.">
        <title>The distribution of antibiotic resistance genes in chicken gut microbiota commensals.</title>
        <authorList>
            <person name="Juricova H."/>
            <person name="Matiasovicova J."/>
            <person name="Kubasova T."/>
            <person name="Cejkova D."/>
            <person name="Rychlik I."/>
        </authorList>
    </citation>
    <scope>NUCLEOTIDE SEQUENCE [LARGE SCALE GENOMIC DNA]</scope>
    <source>
        <strain evidence="3 4">An574</strain>
    </source>
</reference>
<dbReference type="NCBIfam" id="TIGR00730">
    <property type="entry name" value="Rossman fold protein, TIGR00730 family"/>
    <property type="match status" value="1"/>
</dbReference>
<evidence type="ECO:0000256" key="1">
    <source>
        <dbReference type="ARBA" id="ARBA00006763"/>
    </source>
</evidence>
<name>A0ABS2GY14_9LACO</name>
<accession>A0ABS2GY14</accession>
<evidence type="ECO:0000256" key="2">
    <source>
        <dbReference type="RuleBase" id="RU363015"/>
    </source>
</evidence>
<keyword evidence="2" id="KW-0378">Hydrolase</keyword>
<comment type="caution">
    <text evidence="3">The sequence shown here is derived from an EMBL/GenBank/DDBJ whole genome shotgun (WGS) entry which is preliminary data.</text>
</comment>